<proteinExistence type="predicted"/>
<name>A0ABR9BED6_9RHOO</name>
<dbReference type="EMBL" id="JACYTO010000003">
    <property type="protein sequence ID" value="MBD8504718.1"/>
    <property type="molecule type" value="Genomic_DNA"/>
</dbReference>
<organism evidence="1 2">
    <name type="scientific">Thauera sedimentorum</name>
    <dbReference type="NCBI Taxonomy" id="2767595"/>
    <lineage>
        <taxon>Bacteria</taxon>
        <taxon>Pseudomonadati</taxon>
        <taxon>Pseudomonadota</taxon>
        <taxon>Betaproteobacteria</taxon>
        <taxon>Rhodocyclales</taxon>
        <taxon>Zoogloeaceae</taxon>
        <taxon>Thauera</taxon>
    </lineage>
</organism>
<dbReference type="Pfam" id="PF04245">
    <property type="entry name" value="NA37"/>
    <property type="match status" value="1"/>
</dbReference>
<evidence type="ECO:0000313" key="2">
    <source>
        <dbReference type="Proteomes" id="UP000603602"/>
    </source>
</evidence>
<dbReference type="InterPro" id="IPR007358">
    <property type="entry name" value="Nucleoid_associated_NdpA"/>
</dbReference>
<comment type="caution">
    <text evidence="1">The sequence shown here is derived from an EMBL/GenBank/DDBJ whole genome shotgun (WGS) entry which is preliminary data.</text>
</comment>
<keyword evidence="2" id="KW-1185">Reference proteome</keyword>
<evidence type="ECO:0000313" key="1">
    <source>
        <dbReference type="EMBL" id="MBD8504718.1"/>
    </source>
</evidence>
<sequence>MKLAEHDVTFRTTALRGYHKSAQGESMLDVSSARVTHCVVHRVGNRLREEGCEFSQQEVRGTAELRGTLLRHYLTPLAKSGEDFEFYHESDISLNAAKHFSARILADEENFVSVSQNIAKHLYSASMHPSIAEGEFIVILFQDVRVDGIPHAALGLYKIEQREKFFDIEKSDDSINLIEINGIPVTSIQKGALIFGDDVGVFVKESGSQQTKYWAELFLKARPRQTRKSTSKLAAEFVKQVCSRIDIEAGMSLRRDLVDIFSASATVNYRDVEEVSERYLDRDEVSRLTQQLEDHSGFSALSGSALDSALLIRQARNVLRQYPLGDGIGLTVANPKARLENCSISKTKNGYRAIIDIELGE</sequence>
<protein>
    <submittedName>
        <fullName evidence="1">Nucleoid-associated protein</fullName>
    </submittedName>
</protein>
<reference evidence="2" key="1">
    <citation type="submission" date="2023-07" db="EMBL/GenBank/DDBJ databases">
        <title>Thauera sp. CAU 1555 isolated from sand of Yaerae Beach.</title>
        <authorList>
            <person name="Kim W."/>
        </authorList>
    </citation>
    <scope>NUCLEOTIDE SEQUENCE [LARGE SCALE GENOMIC DNA]</scope>
    <source>
        <strain evidence="2">CAU 1555</strain>
    </source>
</reference>
<dbReference type="RefSeq" id="WP_187719543.1">
    <property type="nucleotide sequence ID" value="NZ_JACTAH010000003.1"/>
</dbReference>
<gene>
    <name evidence="1" type="ORF">IFO67_17640</name>
</gene>
<dbReference type="Proteomes" id="UP000603602">
    <property type="component" value="Unassembled WGS sequence"/>
</dbReference>
<accession>A0ABR9BED6</accession>